<feature type="region of interest" description="Disordered" evidence="12">
    <location>
        <begin position="1"/>
        <end position="33"/>
    </location>
</feature>
<proteinExistence type="inferred from homology"/>
<evidence type="ECO:0000313" key="15">
    <source>
        <dbReference type="Proteomes" id="UP000253664"/>
    </source>
</evidence>
<comment type="caution">
    <text evidence="14">The sequence shown here is derived from an EMBL/GenBank/DDBJ whole genome shotgun (WGS) entry which is preliminary data.</text>
</comment>
<dbReference type="InterPro" id="IPR013083">
    <property type="entry name" value="Znf_RING/FYVE/PHD"/>
</dbReference>
<dbReference type="SUPFAM" id="SSF57850">
    <property type="entry name" value="RING/U-box"/>
    <property type="match status" value="1"/>
</dbReference>
<dbReference type="Pfam" id="PF11789">
    <property type="entry name" value="zf-Nse"/>
    <property type="match status" value="1"/>
</dbReference>
<evidence type="ECO:0000256" key="2">
    <source>
        <dbReference type="ARBA" id="ARBA00004718"/>
    </source>
</evidence>
<evidence type="ECO:0000256" key="6">
    <source>
        <dbReference type="ARBA" id="ARBA00022771"/>
    </source>
</evidence>
<comment type="subcellular location">
    <subcellularLocation>
        <location evidence="1">Nucleus</location>
    </subcellularLocation>
</comment>
<feature type="coiled-coil region" evidence="11">
    <location>
        <begin position="64"/>
        <end position="141"/>
    </location>
</feature>
<accession>A0A367LRB4</accession>
<evidence type="ECO:0000256" key="10">
    <source>
        <dbReference type="PROSITE-ProRule" id="PRU00452"/>
    </source>
</evidence>
<feature type="compositionally biased region" description="Basic and acidic residues" evidence="12">
    <location>
        <begin position="251"/>
        <end position="266"/>
    </location>
</feature>
<keyword evidence="5" id="KW-0479">Metal-binding</keyword>
<evidence type="ECO:0000256" key="12">
    <source>
        <dbReference type="SAM" id="MobiDB-lite"/>
    </source>
</evidence>
<dbReference type="Proteomes" id="UP000253664">
    <property type="component" value="Unassembled WGS sequence"/>
</dbReference>
<keyword evidence="11" id="KW-0175">Coiled coil</keyword>
<dbReference type="GO" id="GO:0061665">
    <property type="term" value="F:SUMO ligase activity"/>
    <property type="evidence" value="ECO:0007669"/>
    <property type="project" value="TreeGrafter"/>
</dbReference>
<dbReference type="GO" id="GO:0000724">
    <property type="term" value="P:double-strand break repair via homologous recombination"/>
    <property type="evidence" value="ECO:0007669"/>
    <property type="project" value="InterPro"/>
</dbReference>
<keyword evidence="7" id="KW-0833">Ubl conjugation pathway</keyword>
<keyword evidence="9" id="KW-0539">Nucleus</keyword>
<dbReference type="GO" id="GO:0008270">
    <property type="term" value="F:zinc ion binding"/>
    <property type="evidence" value="ECO:0007669"/>
    <property type="project" value="UniProtKB-KW"/>
</dbReference>
<sequence>MPRLVNRGNAYAATTTSTLPPYEPPSCEPDEEAGRKLSDLANNRGHSLYEAQVKECLRHLNLSVRDLNERLYDQRDRLTSLQSRRTQKGTDISEEEDRLRQHLDTFQHEVDHLTRQSEAAVRDCIDRRAELEDEATILEQLASRSISTATSSSSTQPAHEDDDDEDQDQDEDAERKKPPKSAAPSILKAFRQARSTKLTEYENKLSAHQRYALQNDYIAFKKSWHDAVAGEGGPPLPDASKWFRPDGQPVMDRRPRSDAARRRSGPDIDDDVHGEDEDDDDDEIAVAREVISINCPLTLRPMVEPYSNNKCKHTFERSAIVDYLSSQRELQCPQTGCSAMFSRDTFHQDFHLDEAILRRIQREKETHRNRALDDDDIEDD</sequence>
<comment type="similarity">
    <text evidence="3">Belongs to the NSE2 family.</text>
</comment>
<keyword evidence="6 10" id="KW-0863">Zinc-finger</keyword>
<feature type="region of interest" description="Disordered" evidence="12">
    <location>
        <begin position="231"/>
        <end position="281"/>
    </location>
</feature>
<dbReference type="OrthoDB" id="26899at2759"/>
<dbReference type="GO" id="GO:0030915">
    <property type="term" value="C:Smc5-Smc6 complex"/>
    <property type="evidence" value="ECO:0007669"/>
    <property type="project" value="InterPro"/>
</dbReference>
<organism evidence="14 15">
    <name type="scientific">Ophiocordyceps polyrhachis-furcata BCC 54312</name>
    <dbReference type="NCBI Taxonomy" id="1330021"/>
    <lineage>
        <taxon>Eukaryota</taxon>
        <taxon>Fungi</taxon>
        <taxon>Dikarya</taxon>
        <taxon>Ascomycota</taxon>
        <taxon>Pezizomycotina</taxon>
        <taxon>Sordariomycetes</taxon>
        <taxon>Hypocreomycetidae</taxon>
        <taxon>Hypocreales</taxon>
        <taxon>Ophiocordycipitaceae</taxon>
        <taxon>Ophiocordyceps</taxon>
    </lineage>
</organism>
<dbReference type="PROSITE" id="PS51044">
    <property type="entry name" value="ZF_SP_RING"/>
    <property type="match status" value="1"/>
</dbReference>
<evidence type="ECO:0000256" key="1">
    <source>
        <dbReference type="ARBA" id="ARBA00004123"/>
    </source>
</evidence>
<gene>
    <name evidence="14" type="ORF">L249_2697</name>
</gene>
<feature type="region of interest" description="Disordered" evidence="12">
    <location>
        <begin position="142"/>
        <end position="187"/>
    </location>
</feature>
<feature type="compositionally biased region" description="Acidic residues" evidence="12">
    <location>
        <begin position="267"/>
        <end position="281"/>
    </location>
</feature>
<dbReference type="STRING" id="1330021.A0A367LRB4"/>
<dbReference type="AlphaFoldDB" id="A0A367LRB4"/>
<evidence type="ECO:0000256" key="5">
    <source>
        <dbReference type="ARBA" id="ARBA00022723"/>
    </source>
</evidence>
<dbReference type="CDD" id="cd16651">
    <property type="entry name" value="SPL-RING_NSE2"/>
    <property type="match status" value="1"/>
</dbReference>
<dbReference type="PANTHER" id="PTHR21330:SF1">
    <property type="entry name" value="E3 SUMO-PROTEIN LIGASE NSE2"/>
    <property type="match status" value="1"/>
</dbReference>
<feature type="domain" description="SP-RING-type" evidence="13">
    <location>
        <begin position="280"/>
        <end position="365"/>
    </location>
</feature>
<name>A0A367LRB4_9HYPO</name>
<dbReference type="UniPathway" id="UPA00886"/>
<dbReference type="InterPro" id="IPR026846">
    <property type="entry name" value="Nse2(Mms21)"/>
</dbReference>
<dbReference type="InterPro" id="IPR004181">
    <property type="entry name" value="Znf_MIZ"/>
</dbReference>
<keyword evidence="4" id="KW-0808">Transferase</keyword>
<feature type="compositionally biased region" description="Low complexity" evidence="12">
    <location>
        <begin position="143"/>
        <end position="155"/>
    </location>
</feature>
<feature type="compositionally biased region" description="Acidic residues" evidence="12">
    <location>
        <begin position="160"/>
        <end position="172"/>
    </location>
</feature>
<comment type="pathway">
    <text evidence="2">Protein modification; protein sumoylation.</text>
</comment>
<evidence type="ECO:0000256" key="3">
    <source>
        <dbReference type="ARBA" id="ARBA00008212"/>
    </source>
</evidence>
<reference evidence="14 15" key="1">
    <citation type="journal article" date="2015" name="BMC Genomics">
        <title>Insights from the genome of Ophiocordyceps polyrhachis-furcata to pathogenicity and host specificity in insect fungi.</title>
        <authorList>
            <person name="Wichadakul D."/>
            <person name="Kobmoo N."/>
            <person name="Ingsriswang S."/>
            <person name="Tangphatsornruang S."/>
            <person name="Chantasingh D."/>
            <person name="Luangsa-ard J.J."/>
            <person name="Eurwilaichitr L."/>
        </authorList>
    </citation>
    <scope>NUCLEOTIDE SEQUENCE [LARGE SCALE GENOMIC DNA]</scope>
    <source>
        <strain evidence="14 15">BCC 54312</strain>
    </source>
</reference>
<evidence type="ECO:0000313" key="14">
    <source>
        <dbReference type="EMBL" id="RCI16959.1"/>
    </source>
</evidence>
<protein>
    <recommendedName>
        <fullName evidence="13">SP-RING-type domain-containing protein</fullName>
    </recommendedName>
</protein>
<evidence type="ECO:0000256" key="8">
    <source>
        <dbReference type="ARBA" id="ARBA00022833"/>
    </source>
</evidence>
<dbReference type="PANTHER" id="PTHR21330">
    <property type="entry name" value="E3 SUMO-PROTEIN LIGASE NSE2"/>
    <property type="match status" value="1"/>
</dbReference>
<dbReference type="GO" id="GO:0016925">
    <property type="term" value="P:protein sumoylation"/>
    <property type="evidence" value="ECO:0007669"/>
    <property type="project" value="UniProtKB-UniPathway"/>
</dbReference>
<evidence type="ECO:0000256" key="4">
    <source>
        <dbReference type="ARBA" id="ARBA00022679"/>
    </source>
</evidence>
<dbReference type="GO" id="GO:0005634">
    <property type="term" value="C:nucleus"/>
    <property type="evidence" value="ECO:0007669"/>
    <property type="project" value="UniProtKB-SubCell"/>
</dbReference>
<evidence type="ECO:0000256" key="11">
    <source>
        <dbReference type="SAM" id="Coils"/>
    </source>
</evidence>
<keyword evidence="15" id="KW-1185">Reference proteome</keyword>
<evidence type="ECO:0000259" key="13">
    <source>
        <dbReference type="PROSITE" id="PS51044"/>
    </source>
</evidence>
<evidence type="ECO:0000256" key="9">
    <source>
        <dbReference type="ARBA" id="ARBA00023242"/>
    </source>
</evidence>
<dbReference type="Gene3D" id="3.30.40.10">
    <property type="entry name" value="Zinc/RING finger domain, C3HC4 (zinc finger)"/>
    <property type="match status" value="1"/>
</dbReference>
<dbReference type="EMBL" id="LKCN02000001">
    <property type="protein sequence ID" value="RCI16959.1"/>
    <property type="molecule type" value="Genomic_DNA"/>
</dbReference>
<keyword evidence="8" id="KW-0862">Zinc</keyword>
<evidence type="ECO:0000256" key="7">
    <source>
        <dbReference type="ARBA" id="ARBA00022786"/>
    </source>
</evidence>